<sequence>MRVSSFLPLAPLWALATSSPTAAGAVCPQTHGSNITVTSGSASYVMSVPANKTQFSVIGPEQQLGCVQLDGKYSMCLPCNFPVNKLEVTSEAGVCSFNISGHTDLLYNQYWGGSVTISPPAQILDVECGLPWQGLPPPSSTPSTAVFARDNGLATRPALAQRDIIVTGTELAAPSSADSNCPASADWKVVVTTTDGHVYFAPVPLDIHYHSASSMNCVRLADAACVPCDEIGPAVGVSTRVKWGPCDFTFDNSVHEAVNTPYLDKNLNDENSLVIPTVVIEHIGQLDEGSEGARLS</sequence>
<evidence type="ECO:0000313" key="3">
    <source>
        <dbReference type="Proteomes" id="UP001345013"/>
    </source>
</evidence>
<organism evidence="2 3">
    <name type="scientific">Lithohypha guttulata</name>
    <dbReference type="NCBI Taxonomy" id="1690604"/>
    <lineage>
        <taxon>Eukaryota</taxon>
        <taxon>Fungi</taxon>
        <taxon>Dikarya</taxon>
        <taxon>Ascomycota</taxon>
        <taxon>Pezizomycotina</taxon>
        <taxon>Eurotiomycetes</taxon>
        <taxon>Chaetothyriomycetidae</taxon>
        <taxon>Chaetothyriales</taxon>
        <taxon>Trichomeriaceae</taxon>
        <taxon>Lithohypha</taxon>
    </lineage>
</organism>
<proteinExistence type="predicted"/>
<reference evidence="2 3" key="1">
    <citation type="submission" date="2023-08" db="EMBL/GenBank/DDBJ databases">
        <title>Black Yeasts Isolated from many extreme environments.</title>
        <authorList>
            <person name="Coleine C."/>
            <person name="Stajich J.E."/>
            <person name="Selbmann L."/>
        </authorList>
    </citation>
    <scope>NUCLEOTIDE SEQUENCE [LARGE SCALE GENOMIC DNA]</scope>
    <source>
        <strain evidence="2 3">CCFEE 5885</strain>
    </source>
</reference>
<dbReference type="Proteomes" id="UP001345013">
    <property type="component" value="Unassembled WGS sequence"/>
</dbReference>
<keyword evidence="3" id="KW-1185">Reference proteome</keyword>
<feature type="chain" id="PRO_5045789862" evidence="1">
    <location>
        <begin position="24"/>
        <end position="296"/>
    </location>
</feature>
<name>A0ABR0KIX2_9EURO</name>
<protein>
    <submittedName>
        <fullName evidence="2">Uncharacterized protein</fullName>
    </submittedName>
</protein>
<keyword evidence="1" id="KW-0732">Signal</keyword>
<evidence type="ECO:0000256" key="1">
    <source>
        <dbReference type="SAM" id="SignalP"/>
    </source>
</evidence>
<comment type="caution">
    <text evidence="2">The sequence shown here is derived from an EMBL/GenBank/DDBJ whole genome shotgun (WGS) entry which is preliminary data.</text>
</comment>
<gene>
    <name evidence="2" type="ORF">LTR24_002758</name>
</gene>
<feature type="signal peptide" evidence="1">
    <location>
        <begin position="1"/>
        <end position="23"/>
    </location>
</feature>
<dbReference type="EMBL" id="JAVRRG010000024">
    <property type="protein sequence ID" value="KAK5096059.1"/>
    <property type="molecule type" value="Genomic_DNA"/>
</dbReference>
<accession>A0ABR0KIX2</accession>
<evidence type="ECO:0000313" key="2">
    <source>
        <dbReference type="EMBL" id="KAK5096059.1"/>
    </source>
</evidence>